<keyword evidence="8" id="KW-1207">Sterol metabolism</keyword>
<dbReference type="PANTHER" id="PTHR47470:SF1">
    <property type="entry name" value="FAD-DEPENDENT OXIDOREDUCTASE 2 FAD BINDING DOMAIN-CONTAINING PROTEIN"/>
    <property type="match status" value="1"/>
</dbReference>
<dbReference type="InterPro" id="IPR007867">
    <property type="entry name" value="GMC_OxRtase_C"/>
</dbReference>
<keyword evidence="5" id="KW-0274">FAD</keyword>
<keyword evidence="6" id="KW-0560">Oxidoreductase</keyword>
<keyword evidence="9" id="KW-0753">Steroid metabolism</keyword>
<dbReference type="EMBL" id="JAAHCF010000830">
    <property type="protein sequence ID" value="KAK8141830.1"/>
    <property type="molecule type" value="Genomic_DNA"/>
</dbReference>
<evidence type="ECO:0000256" key="11">
    <source>
        <dbReference type="ARBA" id="ARBA00038856"/>
    </source>
</evidence>
<dbReference type="Gene3D" id="3.30.410.10">
    <property type="entry name" value="Cholesterol Oxidase, domain 2"/>
    <property type="match status" value="1"/>
</dbReference>
<dbReference type="AlphaFoldDB" id="A0AAW0RIG4"/>
<keyword evidence="10" id="KW-0413">Isomerase</keyword>
<dbReference type="SUPFAM" id="SSF51905">
    <property type="entry name" value="FAD/NAD(P)-binding domain"/>
    <property type="match status" value="1"/>
</dbReference>
<dbReference type="SUPFAM" id="SSF53474">
    <property type="entry name" value="alpha/beta-Hydrolases"/>
    <property type="match status" value="1"/>
</dbReference>
<evidence type="ECO:0000256" key="13">
    <source>
        <dbReference type="ARBA" id="ARBA00049723"/>
    </source>
</evidence>
<evidence type="ECO:0000256" key="4">
    <source>
        <dbReference type="ARBA" id="ARBA00022630"/>
    </source>
</evidence>
<comment type="caution">
    <text evidence="20">The sequence shown here is derived from an EMBL/GenBank/DDBJ whole genome shotgun (WGS) entry which is preliminary data.</text>
</comment>
<evidence type="ECO:0000259" key="19">
    <source>
        <dbReference type="Pfam" id="PF05199"/>
    </source>
</evidence>
<name>A0AAW0RIG4_9HYPO</name>
<sequence length="1217" mass="131708">MFPKSGRGRYERLSSLEEGFATRDGTAAAPPTSPKPSYPRISKPLSDMKPSYDCVVIGSGYGGGVAAARMARAGQSVCVLERGDEKWPGEYPTGLRQVAGQVHLSAGRAGACGNATGMFHIVAGKGQSAVVANGLGGGSLINANVFLEADKSTLSSELWPSEIRQDPTCLAKCMYLLLRSYYQQVRDVLEPEPYPQNWPVLDKTARLQKQAQAFGVGDSFYRVPQTTRFRHGRSSAGLPMAPSTLTGQDATGVNDGSKTTTLVTYLADAWHWGADLFCACEVRYVDTASAELGGYLVYFAAHDSPRAAFPGDRYAELSWVHAKKAVFLGAGSLGTTEILLRSKAMGLAMSDLVGHGMSGNGDMLAFGYNTSRGVHDVRDRKQTFTDRQGPTITSIIDMRDKTGNPLDGYVIQDGGVPTVLSTFVNTVVGARDTQVFLVMSHDSSQATVRLEDDKPVFEFLGAGHNEERVQRIMTPLKKVIEKDGGTLIYNPLLRLWGNHQLTVHPLGGASMSRDNSGKSGVTNHVGEVFAGQQSETHAGLIVVDGAAIPGALGVNPIATIAALAERSVATFAERQCLDISTKSNGTINLDMPASAFQPDREPTQPLAQTVKRLANPISFTELLQGYLYSGTAIKLCNTAAYERACRMANGRGQVARLLASIQLERTTARCNETCYRGTISGTLVCPAIPGSPFMLHGGTVDLFQPDPDRCGTKKIVYDCLMTGTNGRPLHLHGFKLLDASVSLSPRQLWRAMTKLHVTIVDKSGGETVAAGILKVTLGPFLKQLRTLTATGQSRAERCRRIMDLSSHIVHRMAPHFFLPLGPLQYVATKPLGGFANPTEPTATYRIVARDGVETKLLMWEPDPAHVAQDVVSGGPVPTENLVMIPGAGVDDQIFALPTIATNAVNYFTRAGYRVFVLVHRTGRLDSVSQSSPWTTYDARLDIRAGLEKVRQLQGGAKLYTIAHCMGSVALSCGLLDGAVPADWIRGITCSQVFMNPIWGGSNMRKAAFPAPLDKLHAAAVGPWFRCAASPDSGARQTLIDQLLRFAAAEERCASATCHRATVLFGRCWNHANLNEETHRHVDEFFGGANMALMHLLMRMGRRGRVSTNGPAFVPLDTDANVQRLRGIPIFLFSGADSDVLSPEATEKTYERLCTTFGLAAGCEGNPGLQYRRRVIEGYGHLDCWMGRDAYRDVYPMVLDEVDRVVRGEEWSSLVRGE</sequence>
<evidence type="ECO:0000256" key="8">
    <source>
        <dbReference type="ARBA" id="ARBA00023166"/>
    </source>
</evidence>
<evidence type="ECO:0000256" key="6">
    <source>
        <dbReference type="ARBA" id="ARBA00023002"/>
    </source>
</evidence>
<dbReference type="GO" id="GO:0016995">
    <property type="term" value="F:cholesterol oxidase activity"/>
    <property type="evidence" value="ECO:0007669"/>
    <property type="project" value="UniProtKB-EC"/>
</dbReference>
<evidence type="ECO:0000256" key="10">
    <source>
        <dbReference type="ARBA" id="ARBA00023235"/>
    </source>
</evidence>
<dbReference type="EC" id="1.1.3.6" evidence="13"/>
<dbReference type="InterPro" id="IPR052542">
    <property type="entry name" value="Cholesterol_Oxidase"/>
</dbReference>
<evidence type="ECO:0000259" key="17">
    <source>
        <dbReference type="Pfam" id="PF00732"/>
    </source>
</evidence>
<feature type="region of interest" description="Disordered" evidence="16">
    <location>
        <begin position="1"/>
        <end position="44"/>
    </location>
</feature>
<dbReference type="GO" id="GO:0004769">
    <property type="term" value="F:steroid Delta-isomerase activity"/>
    <property type="evidence" value="ECO:0007669"/>
    <property type="project" value="UniProtKB-EC"/>
</dbReference>
<comment type="similarity">
    <text evidence="2">Belongs to the GMC oxidoreductase family.</text>
</comment>
<gene>
    <name evidence="20" type="ORF">G3M48_009824</name>
</gene>
<evidence type="ECO:0000256" key="15">
    <source>
        <dbReference type="ARBA" id="ARBA00049778"/>
    </source>
</evidence>
<evidence type="ECO:0000256" key="12">
    <source>
        <dbReference type="ARBA" id="ARBA00049645"/>
    </source>
</evidence>
<dbReference type="InterPro" id="IPR036188">
    <property type="entry name" value="FAD/NAD-bd_sf"/>
</dbReference>
<evidence type="ECO:0000313" key="21">
    <source>
        <dbReference type="Proteomes" id="UP001397290"/>
    </source>
</evidence>
<dbReference type="InterPro" id="IPR003953">
    <property type="entry name" value="FAD-dep_OxRdtase_2_FAD-bd"/>
</dbReference>
<dbReference type="EC" id="5.3.3.1" evidence="11"/>
<evidence type="ECO:0000313" key="20">
    <source>
        <dbReference type="EMBL" id="KAK8141830.1"/>
    </source>
</evidence>
<dbReference type="Gene3D" id="3.50.50.60">
    <property type="entry name" value="FAD/NAD(P)-binding domain"/>
    <property type="match status" value="1"/>
</dbReference>
<reference evidence="20 21" key="1">
    <citation type="submission" date="2020-02" db="EMBL/GenBank/DDBJ databases">
        <title>Comparative genomics of the hypocrealean fungal genus Beauvera.</title>
        <authorList>
            <person name="Showalter D.N."/>
            <person name="Bushley K.E."/>
            <person name="Rehner S.A."/>
        </authorList>
    </citation>
    <scope>NUCLEOTIDE SEQUENCE [LARGE SCALE GENOMIC DNA]</scope>
    <source>
        <strain evidence="20 21">ARSEF4384</strain>
    </source>
</reference>
<keyword evidence="7" id="KW-0443">Lipid metabolism</keyword>
<dbReference type="GO" id="GO:0008203">
    <property type="term" value="P:cholesterol metabolic process"/>
    <property type="evidence" value="ECO:0007669"/>
    <property type="project" value="UniProtKB-KW"/>
</dbReference>
<evidence type="ECO:0000256" key="14">
    <source>
        <dbReference type="ARBA" id="ARBA00049744"/>
    </source>
</evidence>
<protein>
    <recommendedName>
        <fullName evidence="14">Cholesterol oxidase</fullName>
        <ecNumber evidence="13">1.1.3.6</ecNumber>
        <ecNumber evidence="11">5.3.3.1</ecNumber>
    </recommendedName>
    <alternativeName>
        <fullName evidence="15">Cholesterol isomerase</fullName>
    </alternativeName>
</protein>
<keyword evidence="21" id="KW-1185">Reference proteome</keyword>
<keyword evidence="4" id="KW-0285">Flavoprotein</keyword>
<comment type="pathway">
    <text evidence="12">Steroid metabolism; cholesterol degradation.</text>
</comment>
<evidence type="ECO:0000256" key="7">
    <source>
        <dbReference type="ARBA" id="ARBA00023098"/>
    </source>
</evidence>
<dbReference type="Gene3D" id="3.40.50.1820">
    <property type="entry name" value="alpha/beta hydrolase"/>
    <property type="match status" value="1"/>
</dbReference>
<dbReference type="InterPro" id="IPR029058">
    <property type="entry name" value="AB_hydrolase_fold"/>
</dbReference>
<dbReference type="Proteomes" id="UP001397290">
    <property type="component" value="Unassembled WGS sequence"/>
</dbReference>
<comment type="cofactor">
    <cofactor evidence="1">
        <name>FAD</name>
        <dbReference type="ChEBI" id="CHEBI:57692"/>
    </cofactor>
</comment>
<evidence type="ECO:0000259" key="18">
    <source>
        <dbReference type="Pfam" id="PF00890"/>
    </source>
</evidence>
<dbReference type="PANTHER" id="PTHR47470">
    <property type="entry name" value="CHOLESTEROL OXIDASE"/>
    <property type="match status" value="1"/>
</dbReference>
<organism evidence="20 21">
    <name type="scientific">Beauveria asiatica</name>
    <dbReference type="NCBI Taxonomy" id="1069075"/>
    <lineage>
        <taxon>Eukaryota</taxon>
        <taxon>Fungi</taxon>
        <taxon>Dikarya</taxon>
        <taxon>Ascomycota</taxon>
        <taxon>Pezizomycotina</taxon>
        <taxon>Sordariomycetes</taxon>
        <taxon>Hypocreomycetidae</taxon>
        <taxon>Hypocreales</taxon>
        <taxon>Cordycipitaceae</taxon>
        <taxon>Beauveria</taxon>
    </lineage>
</organism>
<feature type="domain" description="Glucose-methanol-choline oxidoreductase C-terminal" evidence="19">
    <location>
        <begin position="501"/>
        <end position="564"/>
    </location>
</feature>
<keyword evidence="3" id="KW-0153">Cholesterol metabolism</keyword>
<feature type="compositionally biased region" description="Polar residues" evidence="16">
    <location>
        <begin position="243"/>
        <end position="252"/>
    </location>
</feature>
<dbReference type="Pfam" id="PF00890">
    <property type="entry name" value="FAD_binding_2"/>
    <property type="match status" value="1"/>
</dbReference>
<feature type="region of interest" description="Disordered" evidence="16">
    <location>
        <begin position="231"/>
        <end position="252"/>
    </location>
</feature>
<evidence type="ECO:0000256" key="16">
    <source>
        <dbReference type="SAM" id="MobiDB-lite"/>
    </source>
</evidence>
<accession>A0AAW0RIG4</accession>
<evidence type="ECO:0000256" key="2">
    <source>
        <dbReference type="ARBA" id="ARBA00010790"/>
    </source>
</evidence>
<evidence type="ECO:0000256" key="1">
    <source>
        <dbReference type="ARBA" id="ARBA00001974"/>
    </source>
</evidence>
<evidence type="ECO:0000256" key="3">
    <source>
        <dbReference type="ARBA" id="ARBA00022548"/>
    </source>
</evidence>
<proteinExistence type="inferred from homology"/>
<evidence type="ECO:0000256" key="5">
    <source>
        <dbReference type="ARBA" id="ARBA00022827"/>
    </source>
</evidence>
<dbReference type="InterPro" id="IPR000172">
    <property type="entry name" value="GMC_OxRdtase_N"/>
</dbReference>
<dbReference type="Pfam" id="PF00732">
    <property type="entry name" value="GMC_oxred_N"/>
    <property type="match status" value="1"/>
</dbReference>
<dbReference type="Pfam" id="PF05199">
    <property type="entry name" value="GMC_oxred_C"/>
    <property type="match status" value="1"/>
</dbReference>
<feature type="domain" description="Glucose-methanol-choline oxidoreductase N-terminal" evidence="17">
    <location>
        <begin position="112"/>
        <end position="344"/>
    </location>
</feature>
<feature type="domain" description="FAD-dependent oxidoreductase 2 FAD-binding" evidence="18">
    <location>
        <begin position="53"/>
        <end position="85"/>
    </location>
</feature>
<evidence type="ECO:0000256" key="9">
    <source>
        <dbReference type="ARBA" id="ARBA00023221"/>
    </source>
</evidence>
<dbReference type="GO" id="GO:0050660">
    <property type="term" value="F:flavin adenine dinucleotide binding"/>
    <property type="evidence" value="ECO:0007669"/>
    <property type="project" value="InterPro"/>
</dbReference>